<dbReference type="Pfam" id="PF04796">
    <property type="entry name" value="RepA_C"/>
    <property type="match status" value="1"/>
</dbReference>
<dbReference type="AlphaFoldDB" id="A0A1K0GTB5"/>
<proteinExistence type="predicted"/>
<comment type="caution">
    <text evidence="2">The sequence shown here is derived from an EMBL/GenBank/DDBJ whole genome shotgun (WGS) entry which is preliminary data.</text>
</comment>
<accession>A0A1K0GTB5</accession>
<evidence type="ECO:0000256" key="1">
    <source>
        <dbReference type="SAM" id="MobiDB-lite"/>
    </source>
</evidence>
<keyword evidence="3" id="KW-1185">Reference proteome</keyword>
<dbReference type="EMBL" id="MEIA01000097">
    <property type="protein sequence ID" value="OJF14492.1"/>
    <property type="molecule type" value="Genomic_DNA"/>
</dbReference>
<evidence type="ECO:0008006" key="4">
    <source>
        <dbReference type="Google" id="ProtNLM"/>
    </source>
</evidence>
<dbReference type="Proteomes" id="UP000182486">
    <property type="component" value="Unassembled WGS sequence"/>
</dbReference>
<gene>
    <name evidence="2" type="ORF">BG844_09645</name>
</gene>
<dbReference type="RefSeq" id="WP_071804710.1">
    <property type="nucleotide sequence ID" value="NZ_MEIA01000097.1"/>
</dbReference>
<name>A0A1K0GTB5_9ACTN</name>
<feature type="compositionally biased region" description="Low complexity" evidence="1">
    <location>
        <begin position="321"/>
        <end position="341"/>
    </location>
</feature>
<feature type="region of interest" description="Disordered" evidence="1">
    <location>
        <begin position="303"/>
        <end position="356"/>
    </location>
</feature>
<sequence length="356" mass="39412">MARPTFTQMELLEQIAEMDARTDPPIGFPPLVTAMCLLPGVKPTLPKVRPVEEHRVLSRSHNGWTATWTAGINPKDGSNVGLPYGPKGRLLLAFLGGYAVRHKTPMIELGPSQSGFMKELGLAASGGRTGSKTLVGEQVRRLVRAQLVVERDFDDDPRYLTDEGAGMRIARSWKVWWDRSGENPTHPVEGSYIELSKDFYDEIIDHSFPLNLDALRIFGDSALAMDLYAWLTYRLRQLTKPVTLTWEQLTAQFGKNGLPDVGAPNRARSRAVAENKRNILAQLPTVLAVYHQAKVEETKFGLELRPSPPHVPERGMHGLRRAQAAASLPARRTAAAAADEASPVPSQPDRCQRSTR</sequence>
<dbReference type="InterPro" id="IPR006881">
    <property type="entry name" value="RepA_C"/>
</dbReference>
<evidence type="ECO:0000313" key="2">
    <source>
        <dbReference type="EMBL" id="OJF14492.1"/>
    </source>
</evidence>
<reference evidence="2 3" key="1">
    <citation type="submission" date="2016-09" db="EMBL/GenBank/DDBJ databases">
        <title>Couchioplanes caeruleus draft genome sequence.</title>
        <authorList>
            <person name="Sheehan J."/>
            <person name="Caffrey P."/>
        </authorList>
    </citation>
    <scope>NUCLEOTIDE SEQUENCE [LARGE SCALE GENOMIC DNA]</scope>
    <source>
        <strain evidence="2 3">DSM 43634</strain>
    </source>
</reference>
<protein>
    <recommendedName>
        <fullName evidence="4">RepA protein</fullName>
    </recommendedName>
</protein>
<organism evidence="2 3">
    <name type="scientific">Couchioplanes caeruleus subsp. caeruleus</name>
    <dbReference type="NCBI Taxonomy" id="56427"/>
    <lineage>
        <taxon>Bacteria</taxon>
        <taxon>Bacillati</taxon>
        <taxon>Actinomycetota</taxon>
        <taxon>Actinomycetes</taxon>
        <taxon>Micromonosporales</taxon>
        <taxon>Micromonosporaceae</taxon>
        <taxon>Couchioplanes</taxon>
    </lineage>
</organism>
<evidence type="ECO:0000313" key="3">
    <source>
        <dbReference type="Proteomes" id="UP000182486"/>
    </source>
</evidence>